<evidence type="ECO:0000256" key="1">
    <source>
        <dbReference type="ARBA" id="ARBA00004141"/>
    </source>
</evidence>
<dbReference type="InterPro" id="IPR012419">
    <property type="entry name" value="Cas1_AcylTrans_dom"/>
</dbReference>
<evidence type="ECO:0000256" key="2">
    <source>
        <dbReference type="ARBA" id="ARBA00010666"/>
    </source>
</evidence>
<evidence type="ECO:0000259" key="10">
    <source>
        <dbReference type="Pfam" id="PF07779"/>
    </source>
</evidence>
<dbReference type="GO" id="GO:0016020">
    <property type="term" value="C:membrane"/>
    <property type="evidence" value="ECO:0007669"/>
    <property type="project" value="UniProtKB-SubCell"/>
</dbReference>
<evidence type="ECO:0000256" key="5">
    <source>
        <dbReference type="ARBA" id="ARBA00022989"/>
    </source>
</evidence>
<proteinExistence type="inferred from homology"/>
<dbReference type="PANTHER" id="PTHR13533">
    <property type="entry name" value="N-ACETYLNEURAMINATE 9-O-ACETYLTRANSFERASE"/>
    <property type="match status" value="1"/>
</dbReference>
<feature type="domain" description="Cas1p 10 TM acyl transferase" evidence="10">
    <location>
        <begin position="354"/>
        <end position="433"/>
    </location>
</feature>
<feature type="transmembrane region" description="Helical" evidence="9">
    <location>
        <begin position="247"/>
        <end position="265"/>
    </location>
</feature>
<dbReference type="GO" id="GO:0005794">
    <property type="term" value="C:Golgi apparatus"/>
    <property type="evidence" value="ECO:0007669"/>
    <property type="project" value="UniProtKB-ARBA"/>
</dbReference>
<evidence type="ECO:0000256" key="6">
    <source>
        <dbReference type="ARBA" id="ARBA00023136"/>
    </source>
</evidence>
<reference evidence="11" key="1">
    <citation type="submission" date="2024-06" db="EMBL/GenBank/DDBJ databases">
        <authorList>
            <person name="Liu X."/>
            <person name="Lenzi L."/>
            <person name="Haldenby T S."/>
            <person name="Uol C."/>
        </authorList>
    </citation>
    <scope>NUCLEOTIDE SEQUENCE</scope>
</reference>
<organism evidence="11 12">
    <name type="scientific">Calicophoron daubneyi</name>
    <name type="common">Rumen fluke</name>
    <name type="synonym">Paramphistomum daubneyi</name>
    <dbReference type="NCBI Taxonomy" id="300641"/>
    <lineage>
        <taxon>Eukaryota</taxon>
        <taxon>Metazoa</taxon>
        <taxon>Spiralia</taxon>
        <taxon>Lophotrochozoa</taxon>
        <taxon>Platyhelminthes</taxon>
        <taxon>Trematoda</taxon>
        <taxon>Digenea</taxon>
        <taxon>Plagiorchiida</taxon>
        <taxon>Pronocephalata</taxon>
        <taxon>Paramphistomoidea</taxon>
        <taxon>Paramphistomidae</taxon>
        <taxon>Calicophoron</taxon>
    </lineage>
</organism>
<evidence type="ECO:0000256" key="8">
    <source>
        <dbReference type="SAM" id="MobiDB-lite"/>
    </source>
</evidence>
<dbReference type="Pfam" id="PF07779">
    <property type="entry name" value="Cas1_AcylT"/>
    <property type="match status" value="3"/>
</dbReference>
<dbReference type="AlphaFoldDB" id="A0AAV2TFH5"/>
<feature type="domain" description="Cas1p 10 TM acyl transferase" evidence="10">
    <location>
        <begin position="475"/>
        <end position="719"/>
    </location>
</feature>
<feature type="compositionally biased region" description="Polar residues" evidence="8">
    <location>
        <begin position="171"/>
        <end position="181"/>
    </location>
</feature>
<keyword evidence="6 9" id="KW-0472">Membrane</keyword>
<sequence length="737" mass="85671">MTLGQRRVMFIGGERIFQIYDVFQTRANVSKQCFIWMPTLNNTAVSLILKRNHSAGKSDSMQKHSPENCSQIKPSHIVLGPEPHIVESGINTGLAQWKDNLRSMADSLRTRNDLKIYWVLLDSIEMNQNSSLSYPPEDISNYNAAAKKLLSHLPFVTVFSGNRRIHEISEQPLNNQTSNQSRKPEIVPGSSTEAARKVASLLAYVIENRFANCCVMIDAVEPCQRRILNVYILITKTFELKILDYQYNWFVGSIIVLLLLGAIFIRRSDKVKFNNTDLTREWKGWMQLYIVIFHLFQGFENFCSEVFSRIVVSNYLCLSGFGHFSYYWKRVLPEVECKKIFKLNYNTLCILGNILWLDIKRYVDVMFRLNFLLLIVCTAMNERFMQHYFLPLVVFWFNAVAVCMNIFPRVSKATQYVNQSPSCADATKIVQTIDIAESIHEKLKQSASPTPRMLCVVAVSDKFPQIIGNEIFSWKRHVYSLVVMLMKIVLLAIIVTWIVVHRNVFDRIFFQGFHKRMFDWVPDYWYYRFANDCYSVIYGITFGLVYECSLIYQTYIFRAYEDITNRRSIPNSGQRCSFGIKMLMKCCSSTDNVLVFVPFGVIFLLVSILCYGLCNHQNYDMTNRLCNIFPFLSYLFLRNVLPGIRNHVSLFLARVGDMSMEVYILHRYVCTTALVKYLLAPDIVNLILQSAVLFCVADEAHKLTRKLHQHLVPQRPKELLWKGPTLCLLWYYLLYGF</sequence>
<feature type="transmembrane region" description="Helical" evidence="9">
    <location>
        <begin position="478"/>
        <end position="500"/>
    </location>
</feature>
<evidence type="ECO:0000256" key="7">
    <source>
        <dbReference type="ARBA" id="ARBA00023180"/>
    </source>
</evidence>
<evidence type="ECO:0000256" key="4">
    <source>
        <dbReference type="ARBA" id="ARBA00022692"/>
    </source>
</evidence>
<accession>A0AAV2TFH5</accession>
<comment type="similarity">
    <text evidence="2">Belongs to the PC-esterase family. CASD1 subfamily.</text>
</comment>
<dbReference type="EMBL" id="CAXLJL010000168">
    <property type="protein sequence ID" value="CAL5133963.1"/>
    <property type="molecule type" value="Genomic_DNA"/>
</dbReference>
<keyword evidence="3" id="KW-0808">Transferase</keyword>
<gene>
    <name evidence="11" type="ORF">CDAUBV1_LOCUS7176</name>
</gene>
<name>A0AAV2TFH5_CALDB</name>
<comment type="subcellular location">
    <subcellularLocation>
        <location evidence="1">Membrane</location>
        <topology evidence="1">Multi-pass membrane protein</topology>
    </subcellularLocation>
</comment>
<protein>
    <recommendedName>
        <fullName evidence="10">Cas1p 10 TM acyl transferase domain-containing protein</fullName>
    </recommendedName>
</protein>
<evidence type="ECO:0000256" key="3">
    <source>
        <dbReference type="ARBA" id="ARBA00022679"/>
    </source>
</evidence>
<feature type="transmembrane region" description="Helical" evidence="9">
    <location>
        <begin position="593"/>
        <end position="613"/>
    </location>
</feature>
<evidence type="ECO:0000313" key="11">
    <source>
        <dbReference type="EMBL" id="CAL5133963.1"/>
    </source>
</evidence>
<comment type="caution">
    <text evidence="11">The sequence shown here is derived from an EMBL/GenBank/DDBJ whole genome shotgun (WGS) entry which is preliminary data.</text>
</comment>
<feature type="region of interest" description="Disordered" evidence="8">
    <location>
        <begin position="169"/>
        <end position="189"/>
    </location>
</feature>
<dbReference type="GO" id="GO:0005975">
    <property type="term" value="P:carbohydrate metabolic process"/>
    <property type="evidence" value="ECO:0007669"/>
    <property type="project" value="UniProtKB-ARBA"/>
</dbReference>
<keyword evidence="7" id="KW-0325">Glycoprotein</keyword>
<keyword evidence="5 9" id="KW-1133">Transmembrane helix</keyword>
<feature type="domain" description="Cas1p 10 TM acyl transferase" evidence="10">
    <location>
        <begin position="245"/>
        <end position="332"/>
    </location>
</feature>
<keyword evidence="4 9" id="KW-0812">Transmembrane</keyword>
<evidence type="ECO:0000256" key="9">
    <source>
        <dbReference type="SAM" id="Phobius"/>
    </source>
</evidence>
<feature type="transmembrane region" description="Helical" evidence="9">
    <location>
        <begin position="387"/>
        <end position="407"/>
    </location>
</feature>
<evidence type="ECO:0000313" key="12">
    <source>
        <dbReference type="Proteomes" id="UP001497525"/>
    </source>
</evidence>
<dbReference type="PANTHER" id="PTHR13533:SF1">
    <property type="entry name" value="N-ACETYLNEURAMINATE 9-O-ACETYLTRANSFERASE"/>
    <property type="match status" value="1"/>
</dbReference>
<dbReference type="Proteomes" id="UP001497525">
    <property type="component" value="Unassembled WGS sequence"/>
</dbReference>
<dbReference type="GO" id="GO:0016740">
    <property type="term" value="F:transferase activity"/>
    <property type="evidence" value="ECO:0007669"/>
    <property type="project" value="UniProtKB-KW"/>
</dbReference>